<dbReference type="InterPro" id="IPR013126">
    <property type="entry name" value="Hsp_70_fam"/>
</dbReference>
<dbReference type="EMBL" id="JAJTJA010000006">
    <property type="protein sequence ID" value="KAH8697451.1"/>
    <property type="molecule type" value="Genomic_DNA"/>
</dbReference>
<dbReference type="Gene3D" id="3.30.420.40">
    <property type="match status" value="4"/>
</dbReference>
<evidence type="ECO:0000256" key="8">
    <source>
        <dbReference type="SAM" id="SignalP"/>
    </source>
</evidence>
<keyword evidence="10" id="KW-1185">Reference proteome</keyword>
<dbReference type="AlphaFoldDB" id="A0AAD4KR49"/>
<feature type="region of interest" description="Disordered" evidence="7">
    <location>
        <begin position="35"/>
        <end position="54"/>
    </location>
</feature>
<dbReference type="InterPro" id="IPR029047">
    <property type="entry name" value="HSP70_peptide-bd_sf"/>
</dbReference>
<evidence type="ECO:0000256" key="6">
    <source>
        <dbReference type="RuleBase" id="RU003322"/>
    </source>
</evidence>
<name>A0AAD4KR49_9EURO</name>
<dbReference type="RefSeq" id="XP_046072152.1">
    <property type="nucleotide sequence ID" value="XM_046209623.1"/>
</dbReference>
<dbReference type="PANTHER" id="PTHR19375">
    <property type="entry name" value="HEAT SHOCK PROTEIN 70KDA"/>
    <property type="match status" value="1"/>
</dbReference>
<keyword evidence="4" id="KW-0143">Chaperone</keyword>
<accession>A0AAD4KR49</accession>
<dbReference type="Proteomes" id="UP001201262">
    <property type="component" value="Unassembled WGS sequence"/>
</dbReference>
<evidence type="ECO:0000256" key="3">
    <source>
        <dbReference type="ARBA" id="ARBA00022840"/>
    </source>
</evidence>
<dbReference type="PRINTS" id="PR00301">
    <property type="entry name" value="HEATSHOCK70"/>
</dbReference>
<dbReference type="GeneID" id="70239910"/>
<evidence type="ECO:0000256" key="2">
    <source>
        <dbReference type="ARBA" id="ARBA00022741"/>
    </source>
</evidence>
<dbReference type="Pfam" id="PF00012">
    <property type="entry name" value="HSP70"/>
    <property type="match status" value="2"/>
</dbReference>
<keyword evidence="9" id="KW-0346">Stress response</keyword>
<evidence type="ECO:0000256" key="1">
    <source>
        <dbReference type="ARBA" id="ARBA00012554"/>
    </source>
</evidence>
<dbReference type="InterPro" id="IPR043129">
    <property type="entry name" value="ATPase_NBD"/>
</dbReference>
<dbReference type="SUPFAM" id="SSF100920">
    <property type="entry name" value="Heat shock protein 70kD (HSP70), peptide-binding domain"/>
    <property type="match status" value="1"/>
</dbReference>
<evidence type="ECO:0000313" key="10">
    <source>
        <dbReference type="Proteomes" id="UP001201262"/>
    </source>
</evidence>
<comment type="similarity">
    <text evidence="6">Belongs to the heat shock protein 70 family.</text>
</comment>
<reference evidence="9" key="1">
    <citation type="submission" date="2021-12" db="EMBL/GenBank/DDBJ databases">
        <title>Convergent genome expansion in fungi linked to evolution of root-endophyte symbiosis.</title>
        <authorList>
            <consortium name="DOE Joint Genome Institute"/>
            <person name="Ke Y.-H."/>
            <person name="Bonito G."/>
            <person name="Liao H.-L."/>
            <person name="Looney B."/>
            <person name="Rojas-Flechas A."/>
            <person name="Nash J."/>
            <person name="Hameed K."/>
            <person name="Schadt C."/>
            <person name="Martin F."/>
            <person name="Crous P.W."/>
            <person name="Miettinen O."/>
            <person name="Magnuson J.K."/>
            <person name="Labbe J."/>
            <person name="Jacobson D."/>
            <person name="Doktycz M.J."/>
            <person name="Veneault-Fourrey C."/>
            <person name="Kuo A."/>
            <person name="Mondo S."/>
            <person name="Calhoun S."/>
            <person name="Riley R."/>
            <person name="Ohm R."/>
            <person name="LaButti K."/>
            <person name="Andreopoulos B."/>
            <person name="Pangilinan J."/>
            <person name="Nolan M."/>
            <person name="Tritt A."/>
            <person name="Clum A."/>
            <person name="Lipzen A."/>
            <person name="Daum C."/>
            <person name="Barry K."/>
            <person name="Grigoriev I.V."/>
            <person name="Vilgalys R."/>
        </authorList>
    </citation>
    <scope>NUCLEOTIDE SEQUENCE</scope>
    <source>
        <strain evidence="9">PMI_201</strain>
    </source>
</reference>
<sequence>MASSMNRRRTLYFLGFLAVLSLAIFLRPRNPNWPKWTNRQGSGGDGNEPEKSIGIELGDDYSRVGVILNDTFHLIPDEHGRTAIPSYVAFTESGTLVGFEAKEQAAKNPKNTIFDFRDLLGRKFSDPEVQNNLKFLPYDVIDNEGKPGIRIPNSDGSVHLTTAEDIASIILGQLKANAENFLGKTISNVVVSAPVHSYTDRTQVEGIKEAAMAAGFTNVDRVGQEPVYAGIGYKMDAPGGCGRSDECYAILYHVGERHSTVSVELIDDGIFEILEYVRERHAGSHDLKSFPSHEPDPTCTTLQCQQHGYEPREKIFGRVQKVLKDAKIIESQVDAIVLVGNDSQADWIKSVLGETYPSSKFINASSITPETAIVHGAAIIANVISNDDNLCTLSFPMLQLSIGIETEYGQFEVMMPTYQVLPSRREKVFEIDVADDQEYITVDVYEGQRMMAQSNNYLGSMKLHIGRAAKGKMEIEVSTSVDVNGKLEVQVKERNPEHRLAVEKLFDRYNSEELDSIYKEAEIYYEEDLETIQKNRKEAKRNGLRLVPLEPINS</sequence>
<keyword evidence="3 6" id="KW-0067">ATP-binding</keyword>
<organism evidence="9 10">
    <name type="scientific">Talaromyces proteolyticus</name>
    <dbReference type="NCBI Taxonomy" id="1131652"/>
    <lineage>
        <taxon>Eukaryota</taxon>
        <taxon>Fungi</taxon>
        <taxon>Dikarya</taxon>
        <taxon>Ascomycota</taxon>
        <taxon>Pezizomycotina</taxon>
        <taxon>Eurotiomycetes</taxon>
        <taxon>Eurotiomycetidae</taxon>
        <taxon>Eurotiales</taxon>
        <taxon>Trichocomaceae</taxon>
        <taxon>Talaromyces</taxon>
        <taxon>Talaromyces sect. Bacilispori</taxon>
    </lineage>
</organism>
<dbReference type="Gene3D" id="2.60.34.10">
    <property type="entry name" value="Substrate Binding Domain Of DNAk, Chain A, domain 1"/>
    <property type="match status" value="1"/>
</dbReference>
<keyword evidence="8" id="KW-0732">Signal</keyword>
<comment type="catalytic activity">
    <reaction evidence="5">
        <text>ATP + H2O = ADP + phosphate + H(+)</text>
        <dbReference type="Rhea" id="RHEA:13065"/>
        <dbReference type="ChEBI" id="CHEBI:15377"/>
        <dbReference type="ChEBI" id="CHEBI:15378"/>
        <dbReference type="ChEBI" id="CHEBI:30616"/>
        <dbReference type="ChEBI" id="CHEBI:43474"/>
        <dbReference type="ChEBI" id="CHEBI:456216"/>
        <dbReference type="EC" id="3.6.4.10"/>
    </reaction>
</comment>
<dbReference type="GO" id="GO:0140662">
    <property type="term" value="F:ATP-dependent protein folding chaperone"/>
    <property type="evidence" value="ECO:0007669"/>
    <property type="project" value="InterPro"/>
</dbReference>
<feature type="chain" id="PRO_5042217903" description="non-chaperonin molecular chaperone ATPase" evidence="8">
    <location>
        <begin position="24"/>
        <end position="554"/>
    </location>
</feature>
<evidence type="ECO:0000256" key="7">
    <source>
        <dbReference type="SAM" id="MobiDB-lite"/>
    </source>
</evidence>
<dbReference type="GO" id="GO:0005524">
    <property type="term" value="F:ATP binding"/>
    <property type="evidence" value="ECO:0007669"/>
    <property type="project" value="UniProtKB-KW"/>
</dbReference>
<keyword evidence="2 6" id="KW-0547">Nucleotide-binding</keyword>
<evidence type="ECO:0000256" key="4">
    <source>
        <dbReference type="ARBA" id="ARBA00023186"/>
    </source>
</evidence>
<feature type="signal peptide" evidence="8">
    <location>
        <begin position="1"/>
        <end position="23"/>
    </location>
</feature>
<dbReference type="EC" id="3.6.4.10" evidence="1"/>
<proteinExistence type="inferred from homology"/>
<gene>
    <name evidence="9" type="ORF">BGW36DRAFT_168079</name>
</gene>
<evidence type="ECO:0000256" key="5">
    <source>
        <dbReference type="ARBA" id="ARBA00048056"/>
    </source>
</evidence>
<dbReference type="SUPFAM" id="SSF53067">
    <property type="entry name" value="Actin-like ATPase domain"/>
    <property type="match status" value="2"/>
</dbReference>
<comment type="caution">
    <text evidence="9">The sequence shown here is derived from an EMBL/GenBank/DDBJ whole genome shotgun (WGS) entry which is preliminary data.</text>
</comment>
<protein>
    <recommendedName>
        <fullName evidence="1">non-chaperonin molecular chaperone ATPase</fullName>
        <ecNumber evidence="1">3.6.4.10</ecNumber>
    </recommendedName>
</protein>
<dbReference type="FunFam" id="3.30.30.30:FF:000005">
    <property type="entry name" value="Heat shock protein ssb1"/>
    <property type="match status" value="1"/>
</dbReference>
<evidence type="ECO:0000313" key="9">
    <source>
        <dbReference type="EMBL" id="KAH8697451.1"/>
    </source>
</evidence>